<keyword evidence="2" id="KW-0812">Transmembrane</keyword>
<keyword evidence="2" id="KW-0472">Membrane</keyword>
<feature type="transmembrane region" description="Helical" evidence="2">
    <location>
        <begin position="111"/>
        <end position="134"/>
    </location>
</feature>
<evidence type="ECO:0000313" key="4">
    <source>
        <dbReference type="Proteomes" id="UP001500967"/>
    </source>
</evidence>
<dbReference type="EMBL" id="BAAAGX010000018">
    <property type="protein sequence ID" value="GAA0258338.1"/>
    <property type="molecule type" value="Genomic_DNA"/>
</dbReference>
<sequence>MSHLPVDHPLRGLYRGLTIVTGAASIAFGATALATTSGNGFTDPEGEKVWGLMAANPAAGVFWIVVGAIALLAALAGRNIDAKVNSVLGPVVWVVGTVGLCLIRGENNFMAFSVTNVCVMYVLGTLWFTAALYSGVSGSQPVSRPESAGRVAEEALGAAK</sequence>
<feature type="transmembrane region" description="Helical" evidence="2">
    <location>
        <begin position="54"/>
        <end position="75"/>
    </location>
</feature>
<feature type="region of interest" description="Disordered" evidence="1">
    <location>
        <begin position="138"/>
        <end position="160"/>
    </location>
</feature>
<feature type="transmembrane region" description="Helical" evidence="2">
    <location>
        <begin position="87"/>
        <end position="105"/>
    </location>
</feature>
<accession>A0ABP3EDP6</accession>
<gene>
    <name evidence="3" type="ORF">GCM10009539_49610</name>
</gene>
<proteinExistence type="predicted"/>
<dbReference type="Proteomes" id="UP001500967">
    <property type="component" value="Unassembled WGS sequence"/>
</dbReference>
<name>A0ABP3EDP6_9ACTN</name>
<evidence type="ECO:0000256" key="1">
    <source>
        <dbReference type="SAM" id="MobiDB-lite"/>
    </source>
</evidence>
<dbReference type="RefSeq" id="WP_344651297.1">
    <property type="nucleotide sequence ID" value="NZ_BAAAGX010000018.1"/>
</dbReference>
<reference evidence="4" key="1">
    <citation type="journal article" date="2019" name="Int. J. Syst. Evol. Microbiol.">
        <title>The Global Catalogue of Microorganisms (GCM) 10K type strain sequencing project: providing services to taxonomists for standard genome sequencing and annotation.</title>
        <authorList>
            <consortium name="The Broad Institute Genomics Platform"/>
            <consortium name="The Broad Institute Genome Sequencing Center for Infectious Disease"/>
            <person name="Wu L."/>
            <person name="Ma J."/>
        </authorList>
    </citation>
    <scope>NUCLEOTIDE SEQUENCE [LARGE SCALE GENOMIC DNA]</scope>
    <source>
        <strain evidence="4">JCM 10425</strain>
    </source>
</reference>
<comment type="caution">
    <text evidence="3">The sequence shown here is derived from an EMBL/GenBank/DDBJ whole genome shotgun (WGS) entry which is preliminary data.</text>
</comment>
<protein>
    <recommendedName>
        <fullName evidence="5">Integral membrane protein</fullName>
    </recommendedName>
</protein>
<keyword evidence="2" id="KW-1133">Transmembrane helix</keyword>
<evidence type="ECO:0008006" key="5">
    <source>
        <dbReference type="Google" id="ProtNLM"/>
    </source>
</evidence>
<evidence type="ECO:0000256" key="2">
    <source>
        <dbReference type="SAM" id="Phobius"/>
    </source>
</evidence>
<keyword evidence="4" id="KW-1185">Reference proteome</keyword>
<evidence type="ECO:0000313" key="3">
    <source>
        <dbReference type="EMBL" id="GAA0258338.1"/>
    </source>
</evidence>
<organism evidence="3 4">
    <name type="scientific">Cryptosporangium japonicum</name>
    <dbReference type="NCBI Taxonomy" id="80872"/>
    <lineage>
        <taxon>Bacteria</taxon>
        <taxon>Bacillati</taxon>
        <taxon>Actinomycetota</taxon>
        <taxon>Actinomycetes</taxon>
        <taxon>Cryptosporangiales</taxon>
        <taxon>Cryptosporangiaceae</taxon>
        <taxon>Cryptosporangium</taxon>
    </lineage>
</organism>
<feature type="transmembrane region" description="Helical" evidence="2">
    <location>
        <begin position="12"/>
        <end position="34"/>
    </location>
</feature>